<organism evidence="7 8">
    <name type="scientific">Corynebacterium vitaeruminis DSM 20294</name>
    <dbReference type="NCBI Taxonomy" id="1224164"/>
    <lineage>
        <taxon>Bacteria</taxon>
        <taxon>Bacillati</taxon>
        <taxon>Actinomycetota</taxon>
        <taxon>Actinomycetes</taxon>
        <taxon>Mycobacteriales</taxon>
        <taxon>Corynebacteriaceae</taxon>
        <taxon>Corynebacterium</taxon>
    </lineage>
</organism>
<dbReference type="Pfam" id="PF01063">
    <property type="entry name" value="Aminotran_4"/>
    <property type="match status" value="1"/>
</dbReference>
<dbReference type="InterPro" id="IPR015890">
    <property type="entry name" value="Chorismate_C"/>
</dbReference>
<feature type="domain" description="Glutamine amidotransferase" evidence="5">
    <location>
        <begin position="4"/>
        <end position="181"/>
    </location>
</feature>
<dbReference type="Pfam" id="PF00425">
    <property type="entry name" value="Chorismate_bind"/>
    <property type="match status" value="1"/>
</dbReference>
<evidence type="ECO:0000259" key="5">
    <source>
        <dbReference type="Pfam" id="PF00117"/>
    </source>
</evidence>
<dbReference type="Proteomes" id="UP000019222">
    <property type="component" value="Chromosome"/>
</dbReference>
<dbReference type="PRINTS" id="PR00097">
    <property type="entry name" value="ANTSNTHASEII"/>
</dbReference>
<evidence type="ECO:0000313" key="7">
    <source>
        <dbReference type="EMBL" id="AHI21640.1"/>
    </source>
</evidence>
<dbReference type="eggNOG" id="COG0512">
    <property type="taxonomic scope" value="Bacteria"/>
</dbReference>
<dbReference type="GO" id="GO:0008153">
    <property type="term" value="P:4-aminobenzoate biosynthetic process"/>
    <property type="evidence" value="ECO:0007669"/>
    <property type="project" value="TreeGrafter"/>
</dbReference>
<sequence length="865" mass="92042">MRVLVVDNFDSFTFNLVDYLARLGADVTVTPNTRPVPLGGFDAIVLSPGPGTPARPADIGFCASVLDKATVPVLGVCLGFQAMAHRLGADIVHAPEPVHGLVDAVTCEDDPLFCGIPARHEVVRYHSLVVDKLPANMRLLARTDDGLIMAARAVDRPWWGVQYHPESVCSEHGLRLMENFLALACSSLSDGYALEPRPAKPQLPALVCEERALGIDPVTAFEALGRKGALLEFEGTAIIAALPNDPTWVGDLAELDAAPTHRRPADCLASPGFYGYLGYEALADATSAPMHAPDTPAQRLFFAPRVVALRDGRVQLVSCKPEPAWAAAAWDALEHATPREHTFDPATIGALSCRDTATSYAGKIARAQELIREGETYEVCLTTALGAEDLGVDPVATYAALRSSIPAPMRSLLVLPEASVISVSPERFLKVESGVVTSEPIKGTRPRGHDAAADEELRRDLATNLKDRAENLMIVDLVRNDLTRVGVPGTIEVDPLFEVRSFTTVHQLVSTVRARLADGVTCTDLLKATFPGGSMTGAPKLRTMGIISSLEGTARGVYSGCIGFVGCDGDLDLAMTIRTLVVSGGRVSYGIGGAIVALSDPAAEWLEIIAKSAPFLRLSGQPFPGAQAFRFTGGALVPQAAVPDPLVIDSFLLVDGYVRALDRHEARFRAGCLAMGLGDPDDFLTAVPAALPRTGAWFPRLEASPESFALRLRPAPARRSSTRLGVTRATLAYPRVKGPNLQLLSTLKQPGCDDVLLVGEDGCVTEAATAALVMWDGDTLVSVDASRLDSVTESVLLDAARGRGVAVDKRKLHLEDLRGHEVWTLNALHGITPVTDIGRQPLPPADPARLSLWRGVLEGVAAAVS</sequence>
<dbReference type="InterPro" id="IPR001544">
    <property type="entry name" value="Aminotrans_IV"/>
</dbReference>
<name>W5XY74_9CORY</name>
<dbReference type="KEGG" id="cvt:B843_01220"/>
<dbReference type="InterPro" id="IPR029062">
    <property type="entry name" value="Class_I_gatase-like"/>
</dbReference>
<dbReference type="PRINTS" id="PR00099">
    <property type="entry name" value="CPSGATASE"/>
</dbReference>
<keyword evidence="3" id="KW-0808">Transferase</keyword>
<keyword evidence="8" id="KW-1185">Reference proteome</keyword>
<dbReference type="AlphaFoldDB" id="W5XY74"/>
<dbReference type="InterPro" id="IPR043132">
    <property type="entry name" value="BCAT-like_C"/>
</dbReference>
<evidence type="ECO:0000256" key="1">
    <source>
        <dbReference type="ARBA" id="ARBA00005970"/>
    </source>
</evidence>
<evidence type="ECO:0000256" key="3">
    <source>
        <dbReference type="ARBA" id="ARBA00022679"/>
    </source>
</evidence>
<dbReference type="PANTHER" id="PTHR11236">
    <property type="entry name" value="AMINOBENZOATE/ANTHRANILATE SYNTHASE"/>
    <property type="match status" value="1"/>
</dbReference>
<dbReference type="InterPro" id="IPR036038">
    <property type="entry name" value="Aminotransferase-like"/>
</dbReference>
<accession>W5XY74</accession>
<dbReference type="NCBIfam" id="TIGR00566">
    <property type="entry name" value="trpG_papA"/>
    <property type="match status" value="1"/>
</dbReference>
<feature type="domain" description="Chorismate-utilising enzyme C-terminal" evidence="6">
    <location>
        <begin position="358"/>
        <end position="611"/>
    </location>
</feature>
<dbReference type="InterPro" id="IPR019999">
    <property type="entry name" value="Anth_synth_I-like"/>
</dbReference>
<keyword evidence="4" id="KW-0315">Glutamine amidotransferase</keyword>
<dbReference type="eggNOG" id="COG0147">
    <property type="taxonomic scope" value="Bacteria"/>
</dbReference>
<dbReference type="PANTHER" id="PTHR11236:SF18">
    <property type="entry name" value="AMINODEOXYCHORISMATE SYNTHASE"/>
    <property type="match status" value="1"/>
</dbReference>
<dbReference type="EC" id="2.6.1.85" evidence="2"/>
<evidence type="ECO:0000256" key="4">
    <source>
        <dbReference type="ARBA" id="ARBA00022962"/>
    </source>
</evidence>
<dbReference type="SUPFAM" id="SSF56322">
    <property type="entry name" value="ADC synthase"/>
    <property type="match status" value="1"/>
</dbReference>
<dbReference type="InterPro" id="IPR006221">
    <property type="entry name" value="TrpG/PapA_dom"/>
</dbReference>
<dbReference type="GO" id="GO:0046820">
    <property type="term" value="F:4-amino-4-deoxychorismate synthase activity"/>
    <property type="evidence" value="ECO:0007669"/>
    <property type="project" value="UniProtKB-EC"/>
</dbReference>
<evidence type="ECO:0000256" key="2">
    <source>
        <dbReference type="ARBA" id="ARBA00013139"/>
    </source>
</evidence>
<dbReference type="CDD" id="cd01743">
    <property type="entry name" value="GATase1_Anthranilate_Synthase"/>
    <property type="match status" value="1"/>
</dbReference>
<evidence type="ECO:0000259" key="6">
    <source>
        <dbReference type="Pfam" id="PF00425"/>
    </source>
</evidence>
<dbReference type="InterPro" id="IPR005801">
    <property type="entry name" value="ADC_synthase"/>
</dbReference>
<protein>
    <recommendedName>
        <fullName evidence="2">aminodeoxychorismate synthase</fullName>
        <ecNumber evidence="2">2.6.1.85</ecNumber>
    </recommendedName>
</protein>
<dbReference type="PRINTS" id="PR00096">
    <property type="entry name" value="GATASE"/>
</dbReference>
<dbReference type="PATRIC" id="fig|1224164.3.peg.237"/>
<reference evidence="7 8" key="1">
    <citation type="submission" date="2013-02" db="EMBL/GenBank/DDBJ databases">
        <title>The complete genome sequence of Corynebacterium vitaeruminis DSM 20294.</title>
        <authorList>
            <person name="Ruckert C."/>
            <person name="Albersmeier A."/>
            <person name="Kalinowski J."/>
        </authorList>
    </citation>
    <scope>NUCLEOTIDE SEQUENCE [LARGE SCALE GENOMIC DNA]</scope>
    <source>
        <strain evidence="8">ATCC 10234</strain>
    </source>
</reference>
<dbReference type="GO" id="GO:0005737">
    <property type="term" value="C:cytoplasm"/>
    <property type="evidence" value="ECO:0007669"/>
    <property type="project" value="TreeGrafter"/>
</dbReference>
<dbReference type="Gene3D" id="3.20.10.10">
    <property type="entry name" value="D-amino Acid Aminotransferase, subunit A, domain 2"/>
    <property type="match status" value="1"/>
</dbReference>
<dbReference type="Gene3D" id="3.60.120.10">
    <property type="entry name" value="Anthranilate synthase"/>
    <property type="match status" value="1"/>
</dbReference>
<dbReference type="RefSeq" id="WP_025251711.1">
    <property type="nucleotide sequence ID" value="NZ_CP004353.1"/>
</dbReference>
<evidence type="ECO:0000313" key="8">
    <source>
        <dbReference type="Proteomes" id="UP000019222"/>
    </source>
</evidence>
<dbReference type="EMBL" id="CP004353">
    <property type="protein sequence ID" value="AHI21640.1"/>
    <property type="molecule type" value="Genomic_DNA"/>
</dbReference>
<dbReference type="HOGENOM" id="CLU_006493_0_1_11"/>
<dbReference type="SUPFAM" id="SSF56752">
    <property type="entry name" value="D-aminoacid aminotransferase-like PLP-dependent enzymes"/>
    <property type="match status" value="1"/>
</dbReference>
<dbReference type="Pfam" id="PF00117">
    <property type="entry name" value="GATase"/>
    <property type="match status" value="1"/>
</dbReference>
<dbReference type="PROSITE" id="PS51273">
    <property type="entry name" value="GATASE_TYPE_1"/>
    <property type="match status" value="1"/>
</dbReference>
<comment type="similarity">
    <text evidence="1">In the C-terminal section; belongs to the anthranilate synthase component I family.</text>
</comment>
<proteinExistence type="inferred from homology"/>
<dbReference type="GO" id="GO:0000162">
    <property type="term" value="P:L-tryptophan biosynthetic process"/>
    <property type="evidence" value="ECO:0007669"/>
    <property type="project" value="TreeGrafter"/>
</dbReference>
<dbReference type="InterPro" id="IPR017926">
    <property type="entry name" value="GATASE"/>
</dbReference>
<dbReference type="Gene3D" id="3.40.50.880">
    <property type="match status" value="1"/>
</dbReference>
<dbReference type="STRING" id="1224164.B843_01220"/>
<dbReference type="SUPFAM" id="SSF52317">
    <property type="entry name" value="Class I glutamine amidotransferase-like"/>
    <property type="match status" value="1"/>
</dbReference>
<gene>
    <name evidence="7" type="ORF">B843_01220</name>
</gene>